<evidence type="ECO:0000313" key="3">
    <source>
        <dbReference type="Proteomes" id="UP000232488"/>
    </source>
</evidence>
<organismHost>
    <name type="scientific">Heterosigma akashiwo</name>
    <name type="common">Chromophytic alga</name>
    <name type="synonym">Heterosigma carterae</name>
    <dbReference type="NCBI Taxonomy" id="2829"/>
</organismHost>
<gene>
    <name evidence="2" type="primary">HaV53_ORF244</name>
</gene>
<dbReference type="Proteomes" id="UP000232488">
    <property type="component" value="Segment"/>
</dbReference>
<keyword evidence="1" id="KW-0175">Coiled coil</keyword>
<name>A0A1C9C5L6_HAV01</name>
<dbReference type="EMBL" id="KX008963">
    <property type="protein sequence ID" value="AOM63575.1"/>
    <property type="molecule type" value="Genomic_DNA"/>
</dbReference>
<protein>
    <submittedName>
        <fullName evidence="2">Uncharacterized protein</fullName>
    </submittedName>
</protein>
<accession>A0A1C9C5L6</accession>
<organism evidence="2 3">
    <name type="scientific">Heterosigma akashiwo virus 01</name>
    <name type="common">HaV01</name>
    <dbReference type="NCBI Taxonomy" id="97195"/>
    <lineage>
        <taxon>Viruses</taxon>
        <taxon>Varidnaviria</taxon>
        <taxon>Bamfordvirae</taxon>
        <taxon>Nucleocytoviricota</taxon>
        <taxon>Megaviricetes</taxon>
        <taxon>Algavirales</taxon>
        <taxon>Phycodnaviridae</taxon>
        <taxon>Raphidovirus</taxon>
        <taxon>Raphidovirus japonicum</taxon>
    </lineage>
</organism>
<feature type="coiled-coil region" evidence="1">
    <location>
        <begin position="26"/>
        <end position="60"/>
    </location>
</feature>
<dbReference type="GeneID" id="37618625"/>
<proteinExistence type="predicted"/>
<dbReference type="RefSeq" id="YP_009507641.1">
    <property type="nucleotide sequence ID" value="NC_038553.1"/>
</dbReference>
<evidence type="ECO:0000313" key="2">
    <source>
        <dbReference type="EMBL" id="AOM63575.1"/>
    </source>
</evidence>
<reference evidence="2 3" key="1">
    <citation type="submission" date="2016-03" db="EMBL/GenBank/DDBJ databases">
        <title>Genome sequences of a Phycodnavirus, Heterosigma akashiwo virus strain 53.</title>
        <authorList>
            <person name="Ueki S."/>
            <person name="Ogura Y."/>
            <person name="Hayashi T."/>
        </authorList>
    </citation>
    <scope>NUCLEOTIDE SEQUENCE [LARGE SCALE GENOMIC DNA]</scope>
    <source>
        <strain evidence="2">HaV53</strain>
    </source>
</reference>
<sequence length="141" mass="17557">MVEINETRSKKRCFLNCFSNYQSQRISELEKSIELIHKRNLKLKDEIENLKNREKRLIYDARERIFQNKKCVQQINEQIEISKIRERIIDFYNNNRNFYSFKMFFDLNRSEMKDICNKFKKYAYLTHIEKTALDKMFRDYR</sequence>
<evidence type="ECO:0000256" key="1">
    <source>
        <dbReference type="SAM" id="Coils"/>
    </source>
</evidence>
<dbReference type="KEGG" id="vg:37618625"/>
<keyword evidence="3" id="KW-1185">Reference proteome</keyword>